<dbReference type="Proteomes" id="UP001295740">
    <property type="component" value="Unassembled WGS sequence"/>
</dbReference>
<feature type="compositionally biased region" description="Basic and acidic residues" evidence="2">
    <location>
        <begin position="234"/>
        <end position="243"/>
    </location>
</feature>
<comment type="caution">
    <text evidence="3">The sequence shown here is derived from an EMBL/GenBank/DDBJ whole genome shotgun (WGS) entry which is preliminary data.</text>
</comment>
<feature type="compositionally biased region" description="Polar residues" evidence="2">
    <location>
        <begin position="181"/>
        <end position="195"/>
    </location>
</feature>
<evidence type="ECO:0000256" key="1">
    <source>
        <dbReference type="SAM" id="Coils"/>
    </source>
</evidence>
<name>A0AAI8VFJ1_9PEZI</name>
<proteinExistence type="predicted"/>
<feature type="region of interest" description="Disordered" evidence="2">
    <location>
        <begin position="179"/>
        <end position="256"/>
    </location>
</feature>
<evidence type="ECO:0000313" key="4">
    <source>
        <dbReference type="Proteomes" id="UP001295740"/>
    </source>
</evidence>
<keyword evidence="1" id="KW-0175">Coiled coil</keyword>
<protein>
    <submittedName>
        <fullName evidence="3">Uu.00g110190.m01.CDS01</fullName>
    </submittedName>
</protein>
<keyword evidence="4" id="KW-1185">Reference proteome</keyword>
<reference evidence="3" key="1">
    <citation type="submission" date="2023-10" db="EMBL/GenBank/DDBJ databases">
        <authorList>
            <person name="Hackl T."/>
        </authorList>
    </citation>
    <scope>NUCLEOTIDE SEQUENCE</scope>
</reference>
<sequence>MEYNLIFMYQAILALQCVLFDYPEGDEMWEDVAQAVFLSKDLAPTVRFIAYLFGKLQFRYHEMVCAGTAVAAPKTHFLSLVDEFIRFSVKRTALHTPNAARKNGRRELAVEHATRLLGNLANYLLAVPLPNVKRPAESLLTIELGKGADQGQFHPNSLLPDDRLSNVWIVGIMKNKDESRSISNNGQRIQVSPKVSPQHEGETAEGEEDSMFILSAEERRKGRPSRRPRRGERHRVPLADRDTPTYQAPPHRSNSLTYEVDSGTEVAVRPMHKELQSPKNELTPVRTELNATKKDLDDTKAEMNDFKKELIDTKKELSVERSLRVRLEERMFALEKVVNELKGSV</sequence>
<organism evidence="3 4">
    <name type="scientific">Anthostomella pinea</name>
    <dbReference type="NCBI Taxonomy" id="933095"/>
    <lineage>
        <taxon>Eukaryota</taxon>
        <taxon>Fungi</taxon>
        <taxon>Dikarya</taxon>
        <taxon>Ascomycota</taxon>
        <taxon>Pezizomycotina</taxon>
        <taxon>Sordariomycetes</taxon>
        <taxon>Xylariomycetidae</taxon>
        <taxon>Xylariales</taxon>
        <taxon>Xylariaceae</taxon>
        <taxon>Anthostomella</taxon>
    </lineage>
</organism>
<dbReference type="AlphaFoldDB" id="A0AAI8VFJ1"/>
<feature type="compositionally biased region" description="Basic residues" evidence="2">
    <location>
        <begin position="221"/>
        <end position="233"/>
    </location>
</feature>
<gene>
    <name evidence="3" type="ORF">KHLLAP_LOCUS4093</name>
</gene>
<feature type="coiled-coil region" evidence="1">
    <location>
        <begin position="289"/>
        <end position="316"/>
    </location>
</feature>
<accession>A0AAI8VFJ1</accession>
<evidence type="ECO:0000313" key="3">
    <source>
        <dbReference type="EMBL" id="CAJ2503625.1"/>
    </source>
</evidence>
<dbReference type="EMBL" id="CAUWAG010000006">
    <property type="protein sequence ID" value="CAJ2503625.1"/>
    <property type="molecule type" value="Genomic_DNA"/>
</dbReference>
<evidence type="ECO:0000256" key="2">
    <source>
        <dbReference type="SAM" id="MobiDB-lite"/>
    </source>
</evidence>
<dbReference type="Gene3D" id="1.20.58.130">
    <property type="match status" value="1"/>
</dbReference>